<feature type="transmembrane region" description="Helical" evidence="1">
    <location>
        <begin position="136"/>
        <end position="155"/>
    </location>
</feature>
<feature type="transmembrane region" description="Helical" evidence="1">
    <location>
        <begin position="105"/>
        <end position="124"/>
    </location>
</feature>
<evidence type="ECO:0000313" key="3">
    <source>
        <dbReference type="Proteomes" id="UP000077355"/>
    </source>
</evidence>
<dbReference type="OrthoDB" id="9813172at2"/>
<keyword evidence="3" id="KW-1185">Reference proteome</keyword>
<dbReference type="Proteomes" id="UP000077355">
    <property type="component" value="Unassembled WGS sequence"/>
</dbReference>
<keyword evidence="1" id="KW-0472">Membrane</keyword>
<evidence type="ECO:0000313" key="2">
    <source>
        <dbReference type="EMBL" id="OAB48315.1"/>
    </source>
</evidence>
<feature type="transmembrane region" description="Helical" evidence="1">
    <location>
        <begin position="54"/>
        <end position="71"/>
    </location>
</feature>
<evidence type="ECO:0008006" key="4">
    <source>
        <dbReference type="Google" id="ProtNLM"/>
    </source>
</evidence>
<comment type="caution">
    <text evidence="2">The sequence shown here is derived from an EMBL/GenBank/DDBJ whole genome shotgun (WGS) entry which is preliminary data.</text>
</comment>
<protein>
    <recommendedName>
        <fullName evidence="4">ABC transporter permease</fullName>
    </recommendedName>
</protein>
<gene>
    <name evidence="2" type="ORF">PBAT_01375</name>
</gene>
<dbReference type="NCBIfam" id="TIGR02206">
    <property type="entry name" value="intg_mem_TP0381"/>
    <property type="match status" value="1"/>
</dbReference>
<dbReference type="AlphaFoldDB" id="A0A162MG18"/>
<keyword evidence="1" id="KW-0812">Transmembrane</keyword>
<dbReference type="RefSeq" id="WP_068645948.1">
    <property type="nucleotide sequence ID" value="NZ_CP043611.1"/>
</dbReference>
<feature type="transmembrane region" description="Helical" evidence="1">
    <location>
        <begin position="219"/>
        <end position="239"/>
    </location>
</feature>
<keyword evidence="1" id="KW-1133">Transmembrane helix</keyword>
<dbReference type="InterPro" id="IPR011737">
    <property type="entry name" value="CHP02206_TP0381"/>
</dbReference>
<dbReference type="Pfam" id="PF14808">
    <property type="entry name" value="TMEM164"/>
    <property type="match status" value="1"/>
</dbReference>
<feature type="transmembrane region" description="Helical" evidence="1">
    <location>
        <begin position="20"/>
        <end position="42"/>
    </location>
</feature>
<reference evidence="2 3" key="1">
    <citation type="submission" date="2016-03" db="EMBL/GenBank/DDBJ databases">
        <title>Draft genome sequence of Paenibacillus antarcticus CECT 5836.</title>
        <authorList>
            <person name="Shin S.-K."/>
            <person name="Yi H."/>
        </authorList>
    </citation>
    <scope>NUCLEOTIDE SEQUENCE [LARGE SCALE GENOMIC DNA]</scope>
    <source>
        <strain evidence="2 3">CECT 5836</strain>
    </source>
</reference>
<proteinExistence type="predicted"/>
<name>A0A162MG18_9BACL</name>
<organism evidence="2 3">
    <name type="scientific">Paenibacillus antarcticus</name>
    <dbReference type="NCBI Taxonomy" id="253703"/>
    <lineage>
        <taxon>Bacteria</taxon>
        <taxon>Bacillati</taxon>
        <taxon>Bacillota</taxon>
        <taxon>Bacilli</taxon>
        <taxon>Bacillales</taxon>
        <taxon>Paenibacillaceae</taxon>
        <taxon>Paenibacillus</taxon>
    </lineage>
</organism>
<sequence>MPDSFFDYQSANAFHAYSTAHLIQIVILIILCLLMFTLRSAIKRKASAKRTIRYVIVGMLILSEVTLNIWYVSQGIWRTRTSLPLELCSVTLLLAIIMLLTRSRLLYSIVFFAGMTGALQAVLTPSLDYTYPHFRFLQFFIAHFAIILSALYMTWVEDYRPTWKSIGVALIFLNVLAVVVGIINYMIGSNYMFLMHKPLTPSIIDWLGPHPYYLLSEQGIALLFFTILHLLFFVLPGSWKQHSQKNNSKEKSYL</sequence>
<accession>A0A162MG18</accession>
<evidence type="ECO:0000256" key="1">
    <source>
        <dbReference type="SAM" id="Phobius"/>
    </source>
</evidence>
<dbReference type="EMBL" id="LVJI01000001">
    <property type="protein sequence ID" value="OAB48315.1"/>
    <property type="molecule type" value="Genomic_DNA"/>
</dbReference>
<feature type="transmembrane region" description="Helical" evidence="1">
    <location>
        <begin position="83"/>
        <end position="100"/>
    </location>
</feature>
<feature type="transmembrane region" description="Helical" evidence="1">
    <location>
        <begin position="167"/>
        <end position="187"/>
    </location>
</feature>